<protein>
    <submittedName>
        <fullName evidence="1">Sel1 repeat family protein</fullName>
    </submittedName>
</protein>
<dbReference type="EMBL" id="JAZHGC010000090">
    <property type="protein sequence ID" value="MEM5292418.1"/>
    <property type="molecule type" value="Genomic_DNA"/>
</dbReference>
<proteinExistence type="predicted"/>
<name>A0ABU9QTD7_9BURK</name>
<reference evidence="1 2" key="1">
    <citation type="submission" date="2024-01" db="EMBL/GenBank/DDBJ databases">
        <title>The diversity of rhizobia nodulating Mimosa spp. in eleven states of Brazil covering several biomes is determined by host plant, location, and edaphic factors.</title>
        <authorList>
            <person name="Rouws L."/>
            <person name="Barauna A."/>
            <person name="Beukes C."/>
            <person name="De Faria S.M."/>
            <person name="Gross E."/>
            <person name="Dos Reis Junior F.B."/>
            <person name="Simon M."/>
            <person name="Maluk M."/>
            <person name="Odee D.W."/>
            <person name="Kenicer G."/>
            <person name="Young J.P.W."/>
            <person name="Reis V.M."/>
            <person name="Zilli J."/>
            <person name="James E.K."/>
        </authorList>
    </citation>
    <scope>NUCLEOTIDE SEQUENCE [LARGE SCALE GENOMIC DNA]</scope>
    <source>
        <strain evidence="1 2">JPY77</strain>
    </source>
</reference>
<dbReference type="Gene3D" id="1.25.40.10">
    <property type="entry name" value="Tetratricopeptide repeat domain"/>
    <property type="match status" value="1"/>
</dbReference>
<keyword evidence="2" id="KW-1185">Reference proteome</keyword>
<accession>A0ABU9QTD7</accession>
<organism evidence="1 2">
    <name type="scientific">Paraburkholderia sabiae</name>
    <dbReference type="NCBI Taxonomy" id="273251"/>
    <lineage>
        <taxon>Bacteria</taxon>
        <taxon>Pseudomonadati</taxon>
        <taxon>Pseudomonadota</taxon>
        <taxon>Betaproteobacteria</taxon>
        <taxon>Burkholderiales</taxon>
        <taxon>Burkholderiaceae</taxon>
        <taxon>Paraburkholderia</taxon>
    </lineage>
</organism>
<evidence type="ECO:0000313" key="1">
    <source>
        <dbReference type="EMBL" id="MEM5292418.1"/>
    </source>
</evidence>
<dbReference type="SUPFAM" id="SSF81901">
    <property type="entry name" value="HCP-like"/>
    <property type="match status" value="1"/>
</dbReference>
<dbReference type="RefSeq" id="WP_233472218.1">
    <property type="nucleotide sequence ID" value="NZ_CAJHCS010000068.1"/>
</dbReference>
<evidence type="ECO:0000313" key="2">
    <source>
        <dbReference type="Proteomes" id="UP001494588"/>
    </source>
</evidence>
<dbReference type="InterPro" id="IPR011990">
    <property type="entry name" value="TPR-like_helical_dom_sf"/>
</dbReference>
<sequence>MQQEKLGAAPSCAHRFQLGDVKGELESGAFFTTGLLTVQMESWVGSIEREWHQLRRADPTLDVEKFCRHVLAANKTGFLSPESLAVIANALLISTLDGAAYLGRWLLERIGVNRHPAWRVAMAISLVTPTGGEADFETGNAILDDVMKDETADSRLRGMAAAALADSARLGRGMQVDVSCARSLYEQAIELGHKAAALNLGLFWEGQWGANDNGFIPDRTKAMQSYRRGGDDKICQRRLEALR</sequence>
<gene>
    <name evidence="1" type="ORF">V4C55_42945</name>
</gene>
<comment type="caution">
    <text evidence="1">The sequence shown here is derived from an EMBL/GenBank/DDBJ whole genome shotgun (WGS) entry which is preliminary data.</text>
</comment>
<dbReference type="Proteomes" id="UP001494588">
    <property type="component" value="Unassembled WGS sequence"/>
</dbReference>